<proteinExistence type="predicted"/>
<accession>A0A9W6QD65</accession>
<sequence>MTSETATVASIRIQDVVWRADLTVNGQPYPMHYKFPDRYRGRRLGARALFTADGLTERQYTEMVAAHELGHAVLWLAAGLHVTGIAISGTGRGAGHTRARRTGIADEALWLLLGAVAGEVAQGRWLREVGLWTEDRAVLVEATAVSDRQAVLRTAVPAPRFGTVAGAGGLGQDYVHLQSRADQELERLWLQLTRALPHLIQQQVLTSRELADHLGLPLNAPSDADR</sequence>
<protein>
    <submittedName>
        <fullName evidence="1">Uncharacterized protein</fullName>
    </submittedName>
</protein>
<dbReference type="EMBL" id="BSSA01000043">
    <property type="protein sequence ID" value="GLW74985.1"/>
    <property type="molecule type" value="Genomic_DNA"/>
</dbReference>
<organism evidence="1 2">
    <name type="scientific">Kitasatospora phosalacinea</name>
    <dbReference type="NCBI Taxonomy" id="2065"/>
    <lineage>
        <taxon>Bacteria</taxon>
        <taxon>Bacillati</taxon>
        <taxon>Actinomycetota</taxon>
        <taxon>Actinomycetes</taxon>
        <taxon>Kitasatosporales</taxon>
        <taxon>Streptomycetaceae</taxon>
        <taxon>Kitasatospora</taxon>
    </lineage>
</organism>
<reference evidence="1" key="1">
    <citation type="submission" date="2023-02" db="EMBL/GenBank/DDBJ databases">
        <title>Kitasatospora phosalacinea NBRC 14627.</title>
        <authorList>
            <person name="Ichikawa N."/>
            <person name="Sato H."/>
            <person name="Tonouchi N."/>
        </authorList>
    </citation>
    <scope>NUCLEOTIDE SEQUENCE</scope>
    <source>
        <strain evidence="1">NBRC 14627</strain>
    </source>
</reference>
<name>A0A9W6QD65_9ACTN</name>
<dbReference type="RefSeq" id="WP_285740541.1">
    <property type="nucleotide sequence ID" value="NZ_BSSA01000043.1"/>
</dbReference>
<dbReference type="AlphaFoldDB" id="A0A9W6QD65"/>
<evidence type="ECO:0000313" key="1">
    <source>
        <dbReference type="EMBL" id="GLW74985.1"/>
    </source>
</evidence>
<dbReference type="Proteomes" id="UP001165041">
    <property type="component" value="Unassembled WGS sequence"/>
</dbReference>
<gene>
    <name evidence="1" type="ORF">Kpho02_72820</name>
</gene>
<evidence type="ECO:0000313" key="2">
    <source>
        <dbReference type="Proteomes" id="UP001165041"/>
    </source>
</evidence>
<comment type="caution">
    <text evidence="1">The sequence shown here is derived from an EMBL/GenBank/DDBJ whole genome shotgun (WGS) entry which is preliminary data.</text>
</comment>